<evidence type="ECO:0000313" key="1">
    <source>
        <dbReference type="EMBL" id="CAE8736827.1"/>
    </source>
</evidence>
<dbReference type="EMBL" id="CAJNNW010036698">
    <property type="protein sequence ID" value="CAE8736827.1"/>
    <property type="molecule type" value="Genomic_DNA"/>
</dbReference>
<proteinExistence type="predicted"/>
<reference evidence="1" key="1">
    <citation type="submission" date="2021-02" db="EMBL/GenBank/DDBJ databases">
        <authorList>
            <person name="Dougan E. K."/>
            <person name="Rhodes N."/>
            <person name="Thang M."/>
            <person name="Chan C."/>
        </authorList>
    </citation>
    <scope>NUCLEOTIDE SEQUENCE</scope>
</reference>
<accession>A0A813LL35</accession>
<evidence type="ECO:0000313" key="2">
    <source>
        <dbReference type="Proteomes" id="UP000626109"/>
    </source>
</evidence>
<dbReference type="AlphaFoldDB" id="A0A813LL35"/>
<sequence>MDSGGGQPLGVLRQDRRGGVRCRLQGQRVWQVQRFREGPVCRHRGSRARRARAEWC</sequence>
<comment type="caution">
    <text evidence="1">The sequence shown here is derived from an EMBL/GenBank/DDBJ whole genome shotgun (WGS) entry which is preliminary data.</text>
</comment>
<name>A0A813LL35_POLGL</name>
<protein>
    <submittedName>
        <fullName evidence="1">Uncharacterized protein</fullName>
    </submittedName>
</protein>
<dbReference type="Proteomes" id="UP000626109">
    <property type="component" value="Unassembled WGS sequence"/>
</dbReference>
<gene>
    <name evidence="1" type="ORF">PGLA2088_LOCUS48491</name>
</gene>
<organism evidence="1 2">
    <name type="scientific">Polarella glacialis</name>
    <name type="common">Dinoflagellate</name>
    <dbReference type="NCBI Taxonomy" id="89957"/>
    <lineage>
        <taxon>Eukaryota</taxon>
        <taxon>Sar</taxon>
        <taxon>Alveolata</taxon>
        <taxon>Dinophyceae</taxon>
        <taxon>Suessiales</taxon>
        <taxon>Suessiaceae</taxon>
        <taxon>Polarella</taxon>
    </lineage>
</organism>